<accession>A0AAD7DGN2</accession>
<dbReference type="EMBL" id="JARKIE010000059">
    <property type="protein sequence ID" value="KAJ7691313.1"/>
    <property type="molecule type" value="Genomic_DNA"/>
</dbReference>
<evidence type="ECO:0000313" key="1">
    <source>
        <dbReference type="EMBL" id="KAJ7691313.1"/>
    </source>
</evidence>
<sequence length="200" mass="22500">MPAFDWGIPGVTLRPPPLRDGYGLPRVPTTFNRLQFSPLGLFDLRRRLGVLPNEPTIFSQYQTRFCTADFRWFASGASTNGQHFPTPNTFFEFDQLRQSLPIGPVGNDTRKVFQEEIQHTVFDMATLWDCTFGGTTMIMHVEGTTVPNTPALIQYLHCGTYLPPSFIADNPASHGPIARIIQMFLECRIIEVICVSGLSF</sequence>
<comment type="caution">
    <text evidence="1">The sequence shown here is derived from an EMBL/GenBank/DDBJ whole genome shotgun (WGS) entry which is preliminary data.</text>
</comment>
<evidence type="ECO:0000313" key="2">
    <source>
        <dbReference type="Proteomes" id="UP001221757"/>
    </source>
</evidence>
<proteinExistence type="predicted"/>
<organism evidence="1 2">
    <name type="scientific">Mycena rosella</name>
    <name type="common">Pink bonnet</name>
    <name type="synonym">Agaricus rosellus</name>
    <dbReference type="NCBI Taxonomy" id="1033263"/>
    <lineage>
        <taxon>Eukaryota</taxon>
        <taxon>Fungi</taxon>
        <taxon>Dikarya</taxon>
        <taxon>Basidiomycota</taxon>
        <taxon>Agaricomycotina</taxon>
        <taxon>Agaricomycetes</taxon>
        <taxon>Agaricomycetidae</taxon>
        <taxon>Agaricales</taxon>
        <taxon>Marasmiineae</taxon>
        <taxon>Mycenaceae</taxon>
        <taxon>Mycena</taxon>
    </lineage>
</organism>
<reference evidence="1" key="1">
    <citation type="submission" date="2023-03" db="EMBL/GenBank/DDBJ databases">
        <title>Massive genome expansion in bonnet fungi (Mycena s.s.) driven by repeated elements and novel gene families across ecological guilds.</title>
        <authorList>
            <consortium name="Lawrence Berkeley National Laboratory"/>
            <person name="Harder C.B."/>
            <person name="Miyauchi S."/>
            <person name="Viragh M."/>
            <person name="Kuo A."/>
            <person name="Thoen E."/>
            <person name="Andreopoulos B."/>
            <person name="Lu D."/>
            <person name="Skrede I."/>
            <person name="Drula E."/>
            <person name="Henrissat B."/>
            <person name="Morin E."/>
            <person name="Kohler A."/>
            <person name="Barry K."/>
            <person name="LaButti K."/>
            <person name="Morin E."/>
            <person name="Salamov A."/>
            <person name="Lipzen A."/>
            <person name="Mereny Z."/>
            <person name="Hegedus B."/>
            <person name="Baldrian P."/>
            <person name="Stursova M."/>
            <person name="Weitz H."/>
            <person name="Taylor A."/>
            <person name="Grigoriev I.V."/>
            <person name="Nagy L.G."/>
            <person name="Martin F."/>
            <person name="Kauserud H."/>
        </authorList>
    </citation>
    <scope>NUCLEOTIDE SEQUENCE</scope>
    <source>
        <strain evidence="1">CBHHK067</strain>
    </source>
</reference>
<name>A0AAD7DGN2_MYCRO</name>
<dbReference type="AlphaFoldDB" id="A0AAD7DGN2"/>
<protein>
    <submittedName>
        <fullName evidence="1">Uncharacterized protein</fullName>
    </submittedName>
</protein>
<keyword evidence="2" id="KW-1185">Reference proteome</keyword>
<dbReference type="Proteomes" id="UP001221757">
    <property type="component" value="Unassembled WGS sequence"/>
</dbReference>
<gene>
    <name evidence="1" type="ORF">B0H17DRAFT_1201168</name>
</gene>